<accession>A0ACB7I8C8</accession>
<protein>
    <submittedName>
        <fullName evidence="1">Uncharacterized protein</fullName>
    </submittedName>
</protein>
<evidence type="ECO:0000313" key="1">
    <source>
        <dbReference type="EMBL" id="KAG8661137.1"/>
    </source>
</evidence>
<sequence>MIMADLHHRIKTFLEAEQPAAGDTFSERAECFFRRRPQLLELLHDLYNAYITLLDRSNQNMQGNNHRLRYSSSLTSSASSFHEKAEEADLNDGKILHHHDETQGGVESSEPKFEVDEIVANLVMKSVEEDILEQECQESWRKVELLKKLLEVLESERMYLLNENAMLGCKMAALVEENKGLSSEAMFLKRKAAQLARCVLKMREDHRVWMLNRKIEDLQSQIYGLEKRNKEYYQQLLNQENLEDEKAGLMGCFKLERLRFKKRSEPAVGVKSHGGGGGGRSGSNRVTNWWWLWERVVKGIASPTSSSSAT</sequence>
<name>A0ACB7I8C8_MANES</name>
<reference evidence="2" key="1">
    <citation type="journal article" date="2016" name="Nat. Biotechnol.">
        <title>Sequencing wild and cultivated cassava and related species reveals extensive interspecific hybridization and genetic diversity.</title>
        <authorList>
            <person name="Bredeson J.V."/>
            <person name="Lyons J.B."/>
            <person name="Prochnik S.E."/>
            <person name="Wu G.A."/>
            <person name="Ha C.M."/>
            <person name="Edsinger-Gonzales E."/>
            <person name="Grimwood J."/>
            <person name="Schmutz J."/>
            <person name="Rabbi I.Y."/>
            <person name="Egesi C."/>
            <person name="Nauluvula P."/>
            <person name="Lebot V."/>
            <person name="Ndunguru J."/>
            <person name="Mkamilo G."/>
            <person name="Bart R.S."/>
            <person name="Setter T.L."/>
            <person name="Gleadow R.M."/>
            <person name="Kulakow P."/>
            <person name="Ferguson M.E."/>
            <person name="Rounsley S."/>
            <person name="Rokhsar D.S."/>
        </authorList>
    </citation>
    <scope>NUCLEOTIDE SEQUENCE [LARGE SCALE GENOMIC DNA]</scope>
    <source>
        <strain evidence="2">cv. AM560-2</strain>
    </source>
</reference>
<comment type="caution">
    <text evidence="1">The sequence shown here is derived from an EMBL/GenBank/DDBJ whole genome shotgun (WGS) entry which is preliminary data.</text>
</comment>
<gene>
    <name evidence="1" type="ORF">MANES_02G214000v8</name>
</gene>
<keyword evidence="2" id="KW-1185">Reference proteome</keyword>
<dbReference type="Proteomes" id="UP000091857">
    <property type="component" value="Chromosome 2"/>
</dbReference>
<proteinExistence type="predicted"/>
<dbReference type="EMBL" id="CM004388">
    <property type="protein sequence ID" value="KAG8661137.1"/>
    <property type="molecule type" value="Genomic_DNA"/>
</dbReference>
<organism evidence="1 2">
    <name type="scientific">Manihot esculenta</name>
    <name type="common">Cassava</name>
    <name type="synonym">Jatropha manihot</name>
    <dbReference type="NCBI Taxonomy" id="3983"/>
    <lineage>
        <taxon>Eukaryota</taxon>
        <taxon>Viridiplantae</taxon>
        <taxon>Streptophyta</taxon>
        <taxon>Embryophyta</taxon>
        <taxon>Tracheophyta</taxon>
        <taxon>Spermatophyta</taxon>
        <taxon>Magnoliopsida</taxon>
        <taxon>eudicotyledons</taxon>
        <taxon>Gunneridae</taxon>
        <taxon>Pentapetalae</taxon>
        <taxon>rosids</taxon>
        <taxon>fabids</taxon>
        <taxon>Malpighiales</taxon>
        <taxon>Euphorbiaceae</taxon>
        <taxon>Crotonoideae</taxon>
        <taxon>Manihoteae</taxon>
        <taxon>Manihot</taxon>
    </lineage>
</organism>
<evidence type="ECO:0000313" key="2">
    <source>
        <dbReference type="Proteomes" id="UP000091857"/>
    </source>
</evidence>